<accession>A0A4S4ECL9</accession>
<organism evidence="3 4">
    <name type="scientific">Camellia sinensis var. sinensis</name>
    <name type="common">China tea</name>
    <dbReference type="NCBI Taxonomy" id="542762"/>
    <lineage>
        <taxon>Eukaryota</taxon>
        <taxon>Viridiplantae</taxon>
        <taxon>Streptophyta</taxon>
        <taxon>Embryophyta</taxon>
        <taxon>Tracheophyta</taxon>
        <taxon>Spermatophyta</taxon>
        <taxon>Magnoliopsida</taxon>
        <taxon>eudicotyledons</taxon>
        <taxon>Gunneridae</taxon>
        <taxon>Pentapetalae</taxon>
        <taxon>asterids</taxon>
        <taxon>Ericales</taxon>
        <taxon>Theaceae</taxon>
        <taxon>Camellia</taxon>
    </lineage>
</organism>
<name>A0A4S4ECL9_CAMSN</name>
<dbReference type="PRINTS" id="PR00369">
    <property type="entry name" value="FLAVODOXIN"/>
</dbReference>
<dbReference type="GO" id="GO:0050660">
    <property type="term" value="F:flavin adenine dinucleotide binding"/>
    <property type="evidence" value="ECO:0007669"/>
    <property type="project" value="TreeGrafter"/>
</dbReference>
<evidence type="ECO:0000313" key="3">
    <source>
        <dbReference type="EMBL" id="THG13395.1"/>
    </source>
</evidence>
<evidence type="ECO:0000259" key="2">
    <source>
        <dbReference type="PROSITE" id="PS50902"/>
    </source>
</evidence>
<keyword evidence="1" id="KW-0285">Flavoprotein</keyword>
<dbReference type="InterPro" id="IPR008254">
    <property type="entry name" value="Flavodoxin/NO_synth"/>
</dbReference>
<dbReference type="GO" id="GO:0016491">
    <property type="term" value="F:oxidoreductase activity"/>
    <property type="evidence" value="ECO:0007669"/>
    <property type="project" value="TreeGrafter"/>
</dbReference>
<dbReference type="PANTHER" id="PTHR19384">
    <property type="entry name" value="NITRIC OXIDE SYNTHASE-RELATED"/>
    <property type="match status" value="1"/>
</dbReference>
<gene>
    <name evidence="3" type="ORF">TEA_018009</name>
</gene>
<dbReference type="SUPFAM" id="SSF52218">
    <property type="entry name" value="Flavoproteins"/>
    <property type="match status" value="1"/>
</dbReference>
<dbReference type="PANTHER" id="PTHR19384:SF10">
    <property type="entry name" value="NADPH-DEPENDENT DIFLAVIN OXIDOREDUCTASE 1"/>
    <property type="match status" value="1"/>
</dbReference>
<reference evidence="3 4" key="1">
    <citation type="journal article" date="2018" name="Proc. Natl. Acad. Sci. U.S.A.">
        <title>Draft genome sequence of Camellia sinensis var. sinensis provides insights into the evolution of the tea genome and tea quality.</title>
        <authorList>
            <person name="Wei C."/>
            <person name="Yang H."/>
            <person name="Wang S."/>
            <person name="Zhao J."/>
            <person name="Liu C."/>
            <person name="Gao L."/>
            <person name="Xia E."/>
            <person name="Lu Y."/>
            <person name="Tai Y."/>
            <person name="She G."/>
            <person name="Sun J."/>
            <person name="Cao H."/>
            <person name="Tong W."/>
            <person name="Gao Q."/>
            <person name="Li Y."/>
            <person name="Deng W."/>
            <person name="Jiang X."/>
            <person name="Wang W."/>
            <person name="Chen Q."/>
            <person name="Zhang S."/>
            <person name="Li H."/>
            <person name="Wu J."/>
            <person name="Wang P."/>
            <person name="Li P."/>
            <person name="Shi C."/>
            <person name="Zheng F."/>
            <person name="Jian J."/>
            <person name="Huang B."/>
            <person name="Shan D."/>
            <person name="Shi M."/>
            <person name="Fang C."/>
            <person name="Yue Y."/>
            <person name="Li F."/>
            <person name="Li D."/>
            <person name="Wei S."/>
            <person name="Han B."/>
            <person name="Jiang C."/>
            <person name="Yin Y."/>
            <person name="Xia T."/>
            <person name="Zhang Z."/>
            <person name="Bennetzen J.L."/>
            <person name="Zhao S."/>
            <person name="Wan X."/>
        </authorList>
    </citation>
    <scope>NUCLEOTIDE SEQUENCE [LARGE SCALE GENOMIC DNA]</scope>
    <source>
        <strain evidence="4">cv. Shuchazao</strain>
        <tissue evidence="3">Leaf</tissue>
    </source>
</reference>
<sequence>MEEEAKLLILYASQTGNALDAAERLGREAERRGCPVTVLSMDDFDLSSLPNKKTVVFVVSTTGQGDAPDSMKMFWKKLLQRNLNQHWLEGVHYAVFGLGDSAYQKYNVMTLQFYLSLQNYGTSFSLDKLLTFVAVLFFIVKFYRSSAYISKPVDVIYQNFVAKKLDKRISDLGATTIIERGLGDDQHPSGLQSLVGPLKELTVINVGTVYGVMSDRFSRHCVVVSDRVKTLYGYGRPM</sequence>
<dbReference type="GO" id="GO:0005829">
    <property type="term" value="C:cytosol"/>
    <property type="evidence" value="ECO:0007669"/>
    <property type="project" value="TreeGrafter"/>
</dbReference>
<dbReference type="GO" id="GO:0010181">
    <property type="term" value="F:FMN binding"/>
    <property type="evidence" value="ECO:0007669"/>
    <property type="project" value="InterPro"/>
</dbReference>
<dbReference type="Proteomes" id="UP000306102">
    <property type="component" value="Unassembled WGS sequence"/>
</dbReference>
<dbReference type="Gene3D" id="3.40.50.360">
    <property type="match status" value="1"/>
</dbReference>
<feature type="domain" description="Flavodoxin-like" evidence="2">
    <location>
        <begin position="7"/>
        <end position="203"/>
    </location>
</feature>
<dbReference type="STRING" id="542762.A0A4S4ECL9"/>
<comment type="caution">
    <text evidence="3">The sequence shown here is derived from an EMBL/GenBank/DDBJ whole genome shotgun (WGS) entry which is preliminary data.</text>
</comment>
<dbReference type="InterPro" id="IPR001094">
    <property type="entry name" value="Flavdoxin-like"/>
</dbReference>
<protein>
    <recommendedName>
        <fullName evidence="2">Flavodoxin-like domain-containing protein</fullName>
    </recommendedName>
</protein>
<evidence type="ECO:0000256" key="1">
    <source>
        <dbReference type="ARBA" id="ARBA00022630"/>
    </source>
</evidence>
<dbReference type="EMBL" id="SDRB02005893">
    <property type="protein sequence ID" value="THG13395.1"/>
    <property type="molecule type" value="Genomic_DNA"/>
</dbReference>
<dbReference type="PROSITE" id="PS50902">
    <property type="entry name" value="FLAVODOXIN_LIKE"/>
    <property type="match status" value="1"/>
</dbReference>
<proteinExistence type="predicted"/>
<keyword evidence="4" id="KW-1185">Reference proteome</keyword>
<dbReference type="InterPro" id="IPR029039">
    <property type="entry name" value="Flavoprotein-like_sf"/>
</dbReference>
<dbReference type="AlphaFoldDB" id="A0A4S4ECL9"/>
<dbReference type="Pfam" id="PF00258">
    <property type="entry name" value="Flavodoxin_1"/>
    <property type="match status" value="1"/>
</dbReference>
<evidence type="ECO:0000313" key="4">
    <source>
        <dbReference type="Proteomes" id="UP000306102"/>
    </source>
</evidence>